<dbReference type="Proteomes" id="UP000242770">
    <property type="component" value="Unassembled WGS sequence"/>
</dbReference>
<keyword evidence="2" id="KW-1185">Reference proteome</keyword>
<evidence type="ECO:0000313" key="1">
    <source>
        <dbReference type="EMBL" id="CDW97399.1"/>
    </source>
</evidence>
<name>A0A0F7S7T9_9BASI</name>
<gene>
    <name evidence="1" type="primary">SSCI30640.1</name>
</gene>
<organism evidence="1 2">
    <name type="scientific">Sporisorium scitamineum</name>
    <dbReference type="NCBI Taxonomy" id="49012"/>
    <lineage>
        <taxon>Eukaryota</taxon>
        <taxon>Fungi</taxon>
        <taxon>Dikarya</taxon>
        <taxon>Basidiomycota</taxon>
        <taxon>Ustilaginomycotina</taxon>
        <taxon>Ustilaginomycetes</taxon>
        <taxon>Ustilaginales</taxon>
        <taxon>Ustilaginaceae</taxon>
        <taxon>Sporisorium</taxon>
    </lineage>
</organism>
<dbReference type="EMBL" id="CCFA01001686">
    <property type="protein sequence ID" value="CDW97399.1"/>
    <property type="molecule type" value="Genomic_DNA"/>
</dbReference>
<proteinExistence type="predicted"/>
<accession>A0A0F7S7T9</accession>
<dbReference type="AlphaFoldDB" id="A0A0F7S7T9"/>
<protein>
    <submittedName>
        <fullName evidence="1">Uncharacterized protein</fullName>
    </submittedName>
</protein>
<evidence type="ECO:0000313" key="2">
    <source>
        <dbReference type="Proteomes" id="UP000242770"/>
    </source>
</evidence>
<reference evidence="2" key="1">
    <citation type="submission" date="2014-06" db="EMBL/GenBank/DDBJ databases">
        <authorList>
            <person name="Berkman P.J."/>
        </authorList>
    </citation>
    <scope>NUCLEOTIDE SEQUENCE [LARGE SCALE GENOMIC DNA]</scope>
</reference>
<sequence>MPSQFIQHPHAPATPALSLSLFYLGSSTQDVSEHQSVPSTPTIKRMADELCNANNNNEDDSYLSPMFLVIPTQPNATRGKQLSNKACLHSTVNKVWLTS</sequence>